<evidence type="ECO:0000313" key="5">
    <source>
        <dbReference type="EMBL" id="GGK02504.1"/>
    </source>
</evidence>
<gene>
    <name evidence="5" type="ORF">GCM10010123_35530</name>
</gene>
<dbReference type="PANTHER" id="PTHR43176:SF3">
    <property type="entry name" value="3-HYDROXYISOBUTYRYL-COA HYDROLASE, MITOCHONDRIAL"/>
    <property type="match status" value="1"/>
</dbReference>
<accession>A0A8J3BEY5</accession>
<dbReference type="Proteomes" id="UP000649739">
    <property type="component" value="Unassembled WGS sequence"/>
</dbReference>
<dbReference type="GO" id="GO:0006574">
    <property type="term" value="P:L-valine catabolic process"/>
    <property type="evidence" value="ECO:0007669"/>
    <property type="project" value="TreeGrafter"/>
</dbReference>
<proteinExistence type="predicted"/>
<dbReference type="InterPro" id="IPR045004">
    <property type="entry name" value="ECH_dom"/>
</dbReference>
<dbReference type="InterPro" id="IPR029045">
    <property type="entry name" value="ClpP/crotonase-like_dom_sf"/>
</dbReference>
<dbReference type="EC" id="3.1.2.4" evidence="2"/>
<dbReference type="CDD" id="cd06558">
    <property type="entry name" value="crotonase-like"/>
    <property type="match status" value="1"/>
</dbReference>
<dbReference type="NCBIfam" id="NF004127">
    <property type="entry name" value="PRK05617.1"/>
    <property type="match status" value="1"/>
</dbReference>
<dbReference type="Pfam" id="PF16113">
    <property type="entry name" value="ECH_2"/>
    <property type="match status" value="1"/>
</dbReference>
<evidence type="ECO:0000256" key="1">
    <source>
        <dbReference type="ARBA" id="ARBA00001709"/>
    </source>
</evidence>
<evidence type="ECO:0000256" key="3">
    <source>
        <dbReference type="ARBA" id="ARBA00022801"/>
    </source>
</evidence>
<dbReference type="InterPro" id="IPR032259">
    <property type="entry name" value="HIBYL-CoA-H"/>
</dbReference>
<name>A0A8J3BEY5_9ACTN</name>
<dbReference type="Gene3D" id="3.90.226.10">
    <property type="entry name" value="2-enoyl-CoA Hydratase, Chain A, domain 1"/>
    <property type="match status" value="1"/>
</dbReference>
<dbReference type="GO" id="GO:0003860">
    <property type="term" value="F:3-hydroxyisobutyryl-CoA hydrolase activity"/>
    <property type="evidence" value="ECO:0007669"/>
    <property type="project" value="UniProtKB-EC"/>
</dbReference>
<comment type="catalytic activity">
    <reaction evidence="1">
        <text>3-hydroxy-2-methylpropanoyl-CoA + H2O = 3-hydroxy-2-methylpropanoate + CoA + H(+)</text>
        <dbReference type="Rhea" id="RHEA:20888"/>
        <dbReference type="ChEBI" id="CHEBI:11805"/>
        <dbReference type="ChEBI" id="CHEBI:15377"/>
        <dbReference type="ChEBI" id="CHEBI:15378"/>
        <dbReference type="ChEBI" id="CHEBI:57287"/>
        <dbReference type="ChEBI" id="CHEBI:57340"/>
        <dbReference type="EC" id="3.1.2.4"/>
    </reaction>
</comment>
<reference evidence="5" key="1">
    <citation type="journal article" date="2014" name="Int. J. Syst. Evol. Microbiol.">
        <title>Complete genome sequence of Corynebacterium casei LMG S-19264T (=DSM 44701T), isolated from a smear-ripened cheese.</title>
        <authorList>
            <consortium name="US DOE Joint Genome Institute (JGI-PGF)"/>
            <person name="Walter F."/>
            <person name="Albersmeier A."/>
            <person name="Kalinowski J."/>
            <person name="Ruckert C."/>
        </authorList>
    </citation>
    <scope>NUCLEOTIDE SEQUENCE</scope>
    <source>
        <strain evidence="5">JCM 3090</strain>
    </source>
</reference>
<organism evidence="5 6">
    <name type="scientific">Pilimelia anulata</name>
    <dbReference type="NCBI Taxonomy" id="53371"/>
    <lineage>
        <taxon>Bacteria</taxon>
        <taxon>Bacillati</taxon>
        <taxon>Actinomycetota</taxon>
        <taxon>Actinomycetes</taxon>
        <taxon>Micromonosporales</taxon>
        <taxon>Micromonosporaceae</taxon>
        <taxon>Pilimelia</taxon>
    </lineage>
</organism>
<dbReference type="AlphaFoldDB" id="A0A8J3BEY5"/>
<feature type="domain" description="Enoyl-CoA hydratase/isomerase" evidence="4">
    <location>
        <begin position="13"/>
        <end position="328"/>
    </location>
</feature>
<dbReference type="SUPFAM" id="SSF52096">
    <property type="entry name" value="ClpP/crotonase"/>
    <property type="match status" value="1"/>
</dbReference>
<dbReference type="RefSeq" id="WP_189171306.1">
    <property type="nucleotide sequence ID" value="NZ_BMQB01000008.1"/>
</dbReference>
<dbReference type="PANTHER" id="PTHR43176">
    <property type="entry name" value="3-HYDROXYISOBUTYRYL-COA HYDROLASE-RELATED"/>
    <property type="match status" value="1"/>
</dbReference>
<comment type="caution">
    <text evidence="5">The sequence shown here is derived from an EMBL/GenBank/DDBJ whole genome shotgun (WGS) entry which is preliminary data.</text>
</comment>
<dbReference type="EMBL" id="BMQB01000008">
    <property type="protein sequence ID" value="GGK02504.1"/>
    <property type="molecule type" value="Genomic_DNA"/>
</dbReference>
<dbReference type="GO" id="GO:0005829">
    <property type="term" value="C:cytosol"/>
    <property type="evidence" value="ECO:0007669"/>
    <property type="project" value="TreeGrafter"/>
</dbReference>
<keyword evidence="6" id="KW-1185">Reference proteome</keyword>
<evidence type="ECO:0000313" key="6">
    <source>
        <dbReference type="Proteomes" id="UP000649739"/>
    </source>
</evidence>
<evidence type="ECO:0000259" key="4">
    <source>
        <dbReference type="Pfam" id="PF16113"/>
    </source>
</evidence>
<keyword evidence="3 5" id="KW-0378">Hydrolase</keyword>
<reference evidence="5" key="2">
    <citation type="submission" date="2020-09" db="EMBL/GenBank/DDBJ databases">
        <authorList>
            <person name="Sun Q."/>
            <person name="Ohkuma M."/>
        </authorList>
    </citation>
    <scope>NUCLEOTIDE SEQUENCE</scope>
    <source>
        <strain evidence="5">JCM 3090</strain>
    </source>
</reference>
<protein>
    <recommendedName>
        <fullName evidence="2">3-hydroxyisobutyryl-CoA hydrolase</fullName>
        <ecNumber evidence="2">3.1.2.4</ecNumber>
    </recommendedName>
</protein>
<sequence>MSDVLARVTGHLGHLTLNRPAALNALTDAMVRDLDAALVAWADDDRVRAVLIDGAGERGLCAGGDVRALYHAARAGDGATARAFWAHEYRLNARIAAYPKPYVAFMDGLVMGGGVGVSAHGTLRIVTERTQLAMPEVRIGFVPDVGVTHLLARAGHAGTHLALTGTTVTGADAIACGLADHWVPADRLPALRAALADTDPAAAAAAAAAPPPPAPLAAAADWIADCYAADSVPAILDRLRARGGPAAAAAAEIAARSPMSLTLTLELLRRGATGTVVDALDREYAVATALLDGPDFAEGVRAQLIDKDRNPRWDPPTLAAVDPAAVAAALAGTGEPRPRT</sequence>
<evidence type="ECO:0000256" key="2">
    <source>
        <dbReference type="ARBA" id="ARBA00011915"/>
    </source>
</evidence>